<reference evidence="1" key="1">
    <citation type="submission" date="2020-05" db="EMBL/GenBank/DDBJ databases">
        <title>Large-scale comparative analyses of tick genomes elucidate their genetic diversity and vector capacities.</title>
        <authorList>
            <person name="Jia N."/>
            <person name="Wang J."/>
            <person name="Shi W."/>
            <person name="Du L."/>
            <person name="Sun Y."/>
            <person name="Zhan W."/>
            <person name="Jiang J."/>
            <person name="Wang Q."/>
            <person name="Zhang B."/>
            <person name="Ji P."/>
            <person name="Sakyi L.B."/>
            <person name="Cui X."/>
            <person name="Yuan T."/>
            <person name="Jiang B."/>
            <person name="Yang W."/>
            <person name="Lam T.T.-Y."/>
            <person name="Chang Q."/>
            <person name="Ding S."/>
            <person name="Wang X."/>
            <person name="Zhu J."/>
            <person name="Ruan X."/>
            <person name="Zhao L."/>
            <person name="Wei J."/>
            <person name="Que T."/>
            <person name="Du C."/>
            <person name="Cheng J."/>
            <person name="Dai P."/>
            <person name="Han X."/>
            <person name="Huang E."/>
            <person name="Gao Y."/>
            <person name="Liu J."/>
            <person name="Shao H."/>
            <person name="Ye R."/>
            <person name="Li L."/>
            <person name="Wei W."/>
            <person name="Wang X."/>
            <person name="Wang C."/>
            <person name="Yang T."/>
            <person name="Huo Q."/>
            <person name="Li W."/>
            <person name="Guo W."/>
            <person name="Chen H."/>
            <person name="Zhou L."/>
            <person name="Ni X."/>
            <person name="Tian J."/>
            <person name="Zhou Y."/>
            <person name="Sheng Y."/>
            <person name="Liu T."/>
            <person name="Pan Y."/>
            <person name="Xia L."/>
            <person name="Li J."/>
            <person name="Zhao F."/>
            <person name="Cao W."/>
        </authorList>
    </citation>
    <scope>NUCLEOTIDE SEQUENCE</scope>
    <source>
        <strain evidence="1">Hyas-2018</strain>
    </source>
</reference>
<protein>
    <submittedName>
        <fullName evidence="1">Uncharacterized protein</fullName>
    </submittedName>
</protein>
<name>A0ACB7SWA8_HYAAI</name>
<evidence type="ECO:0000313" key="2">
    <source>
        <dbReference type="Proteomes" id="UP000821845"/>
    </source>
</evidence>
<dbReference type="Proteomes" id="UP000821845">
    <property type="component" value="Chromosome 3"/>
</dbReference>
<evidence type="ECO:0000313" key="1">
    <source>
        <dbReference type="EMBL" id="KAH6936939.1"/>
    </source>
</evidence>
<accession>A0ACB7SWA8</accession>
<proteinExistence type="predicted"/>
<organism evidence="1 2">
    <name type="scientific">Hyalomma asiaticum</name>
    <name type="common">Tick</name>
    <dbReference type="NCBI Taxonomy" id="266040"/>
    <lineage>
        <taxon>Eukaryota</taxon>
        <taxon>Metazoa</taxon>
        <taxon>Ecdysozoa</taxon>
        <taxon>Arthropoda</taxon>
        <taxon>Chelicerata</taxon>
        <taxon>Arachnida</taxon>
        <taxon>Acari</taxon>
        <taxon>Parasitiformes</taxon>
        <taxon>Ixodida</taxon>
        <taxon>Ixodoidea</taxon>
        <taxon>Ixodidae</taxon>
        <taxon>Hyalomminae</taxon>
        <taxon>Hyalomma</taxon>
    </lineage>
</organism>
<dbReference type="EMBL" id="CM023483">
    <property type="protein sequence ID" value="KAH6936939.1"/>
    <property type="molecule type" value="Genomic_DNA"/>
</dbReference>
<comment type="caution">
    <text evidence="1">The sequence shown here is derived from an EMBL/GenBank/DDBJ whole genome shotgun (WGS) entry which is preliminary data.</text>
</comment>
<gene>
    <name evidence="1" type="ORF">HPB50_024205</name>
</gene>
<keyword evidence="2" id="KW-1185">Reference proteome</keyword>
<sequence length="166" mass="17543">MNTGDKTKTGKQERRCTEAETPNNEAKSAALSSLTTKQKLRHTGFSPENITAGSVLQAPTRRRRSVGLARHTVRRSNRCGTVINGSCCCCCSPCGKANLPGLLAERASWIPKLTTLVFAPFHCSQHSSEAGRSAITVLRVGRDRKCGASSSSLPATAAGSAASAQR</sequence>